<dbReference type="InterPro" id="IPR051786">
    <property type="entry name" value="ASN_synthetase/amidase"/>
</dbReference>
<feature type="domain" description="Glutamine amidotransferase type-2" evidence="5">
    <location>
        <begin position="85"/>
        <end position="159"/>
    </location>
</feature>
<comment type="caution">
    <text evidence="6">The sequence shown here is derived from an EMBL/GenBank/DDBJ whole genome shotgun (WGS) entry which is preliminary data.</text>
</comment>
<dbReference type="EC" id="6.3.5.4" evidence="2"/>
<evidence type="ECO:0000256" key="2">
    <source>
        <dbReference type="ARBA" id="ARBA00012737"/>
    </source>
</evidence>
<comment type="pathway">
    <text evidence="1">Amino-acid biosynthesis; L-asparagine biosynthesis; L-asparagine from L-aspartate (L-Gln route): step 1/1.</text>
</comment>
<dbReference type="InterPro" id="IPR001962">
    <property type="entry name" value="Asn_synthase"/>
</dbReference>
<dbReference type="InterPro" id="IPR029055">
    <property type="entry name" value="Ntn_hydrolases_N"/>
</dbReference>
<dbReference type="EMBL" id="JACHXD010000001">
    <property type="protein sequence ID" value="MBB3117043.1"/>
    <property type="molecule type" value="Genomic_DNA"/>
</dbReference>
<dbReference type="Gene3D" id="3.40.50.620">
    <property type="entry name" value="HUPs"/>
    <property type="match status" value="1"/>
</dbReference>
<proteinExistence type="predicted"/>
<comment type="catalytic activity">
    <reaction evidence="3">
        <text>L-aspartate + L-glutamine + ATP + H2O = L-asparagine + L-glutamate + AMP + diphosphate + H(+)</text>
        <dbReference type="Rhea" id="RHEA:12228"/>
        <dbReference type="ChEBI" id="CHEBI:15377"/>
        <dbReference type="ChEBI" id="CHEBI:15378"/>
        <dbReference type="ChEBI" id="CHEBI:29985"/>
        <dbReference type="ChEBI" id="CHEBI:29991"/>
        <dbReference type="ChEBI" id="CHEBI:30616"/>
        <dbReference type="ChEBI" id="CHEBI:33019"/>
        <dbReference type="ChEBI" id="CHEBI:58048"/>
        <dbReference type="ChEBI" id="CHEBI:58359"/>
        <dbReference type="ChEBI" id="CHEBI:456215"/>
        <dbReference type="EC" id="6.3.5.4"/>
    </reaction>
</comment>
<dbReference type="GO" id="GO:0004066">
    <property type="term" value="F:asparagine synthase (glutamine-hydrolyzing) activity"/>
    <property type="evidence" value="ECO:0007669"/>
    <property type="project" value="UniProtKB-EC"/>
</dbReference>
<dbReference type="SUPFAM" id="SSF52402">
    <property type="entry name" value="Adenine nucleotide alpha hydrolases-like"/>
    <property type="match status" value="1"/>
</dbReference>
<name>A0A7W5B5P2_9BURK</name>
<evidence type="ECO:0000256" key="1">
    <source>
        <dbReference type="ARBA" id="ARBA00005187"/>
    </source>
</evidence>
<keyword evidence="7" id="KW-1185">Reference proteome</keyword>
<evidence type="ECO:0000313" key="7">
    <source>
        <dbReference type="Proteomes" id="UP000541535"/>
    </source>
</evidence>
<dbReference type="Proteomes" id="UP000541535">
    <property type="component" value="Unassembled WGS sequence"/>
</dbReference>
<dbReference type="SUPFAM" id="SSF56235">
    <property type="entry name" value="N-terminal nucleophile aminohydrolases (Ntn hydrolases)"/>
    <property type="match status" value="1"/>
</dbReference>
<evidence type="ECO:0000256" key="3">
    <source>
        <dbReference type="ARBA" id="ARBA00048741"/>
    </source>
</evidence>
<reference evidence="6 7" key="1">
    <citation type="submission" date="2020-08" db="EMBL/GenBank/DDBJ databases">
        <title>Genomic Encyclopedia of Type Strains, Phase III (KMG-III): the genomes of soil and plant-associated and newly described type strains.</title>
        <authorList>
            <person name="Whitman W."/>
        </authorList>
    </citation>
    <scope>NUCLEOTIDE SEQUENCE [LARGE SCALE GENOMIC DNA]</scope>
    <source>
        <strain evidence="6 7">CECT 8897</strain>
    </source>
</reference>
<gene>
    <name evidence="6" type="ORF">FHS03_000062</name>
</gene>
<dbReference type="GO" id="GO:0006529">
    <property type="term" value="P:asparagine biosynthetic process"/>
    <property type="evidence" value="ECO:0007669"/>
    <property type="project" value="InterPro"/>
</dbReference>
<evidence type="ECO:0000259" key="5">
    <source>
        <dbReference type="Pfam" id="PF13537"/>
    </source>
</evidence>
<dbReference type="InterPro" id="IPR014729">
    <property type="entry name" value="Rossmann-like_a/b/a_fold"/>
</dbReference>
<dbReference type="Gene3D" id="3.60.20.10">
    <property type="entry name" value="Glutamine Phosphoribosylpyrophosphate, subunit 1, domain 1"/>
    <property type="match status" value="1"/>
</dbReference>
<dbReference type="Pfam" id="PF13537">
    <property type="entry name" value="GATase_7"/>
    <property type="match status" value="1"/>
</dbReference>
<sequence length="587" mass="65256">MTILAGAFSTKPGKALPEELRNALRRHISRQPCEAVAELGDAFCHVAKVDIGAFGAPAMQADAAGNLSALAGEALLREGDNDPAWNRAHDTASLHAGFAQGRAEGELALAQSQGSFCGLHYSAARGELLLFVDRIGARPLYLWQGEDYAVFASALRILEALPQVRKEMDVRGVTEIAAFGYALGERTAYAGIRMLRSGEIARLAEGAATFSTYARWDEAEAPLPQEPTVRRSYDAFVAALRRRQRGAPMAAAFLSGGLDSRAIVGGLHAIGSAVYTFNLAPDGKQDQVFAKLMADHLGTRHVQLVQEGSDAGRGYHKSELKEWMRHEFGPLTSDRPRLLWSGDGGSVSLGHVYMDRELVADMQRGAPAEALARFNKGLPSRIIPAAMRETLQGLPLQGALEELDAIQGADRGRAFHLFLMFNDQRRHLAQHFEEIDRERMEFQLPFLDASFLETVLRQPVDAFLEHRFYMDWLARFPNGLDTIPWQAYPGHVPCELPMPAGLKYQWHDYFDPSVLRQMRRHAADKGRQVLASQRFPEHLISRRMLNAAVWLTRLGWRDCAYLINTASTFHKYWSACEPARAPERLSQ</sequence>
<dbReference type="PANTHER" id="PTHR43284:SF1">
    <property type="entry name" value="ASPARAGINE SYNTHETASE"/>
    <property type="match status" value="1"/>
</dbReference>
<protein>
    <recommendedName>
        <fullName evidence="2">asparagine synthase (glutamine-hydrolyzing)</fullName>
        <ecNumber evidence="2">6.3.5.4</ecNumber>
    </recommendedName>
</protein>
<dbReference type="Pfam" id="PF00733">
    <property type="entry name" value="Asn_synthase"/>
    <property type="match status" value="1"/>
</dbReference>
<accession>A0A7W5B5P2</accession>
<evidence type="ECO:0000313" key="6">
    <source>
        <dbReference type="EMBL" id="MBB3117043.1"/>
    </source>
</evidence>
<organism evidence="6 7">
    <name type="scientific">Pseudoduganella violacea</name>
    <dbReference type="NCBI Taxonomy" id="1715466"/>
    <lineage>
        <taxon>Bacteria</taxon>
        <taxon>Pseudomonadati</taxon>
        <taxon>Pseudomonadota</taxon>
        <taxon>Betaproteobacteria</taxon>
        <taxon>Burkholderiales</taxon>
        <taxon>Oxalobacteraceae</taxon>
        <taxon>Telluria group</taxon>
        <taxon>Pseudoduganella</taxon>
    </lineage>
</organism>
<dbReference type="RefSeq" id="WP_183439056.1">
    <property type="nucleotide sequence ID" value="NZ_JACHXD010000001.1"/>
</dbReference>
<dbReference type="InterPro" id="IPR017932">
    <property type="entry name" value="GATase_2_dom"/>
</dbReference>
<dbReference type="AlphaFoldDB" id="A0A7W5B5P2"/>
<evidence type="ECO:0000259" key="4">
    <source>
        <dbReference type="Pfam" id="PF00733"/>
    </source>
</evidence>
<feature type="domain" description="Asparagine synthetase" evidence="4">
    <location>
        <begin position="234"/>
        <end position="310"/>
    </location>
</feature>
<dbReference type="PANTHER" id="PTHR43284">
    <property type="entry name" value="ASPARAGINE SYNTHETASE (GLUTAMINE-HYDROLYZING)"/>
    <property type="match status" value="1"/>
</dbReference>